<dbReference type="SUPFAM" id="SSF54373">
    <property type="entry name" value="FAD-linked reductases, C-terminal domain"/>
    <property type="match status" value="1"/>
</dbReference>
<feature type="binding site" evidence="3">
    <location>
        <position position="354"/>
    </location>
    <ligand>
        <name>substrate</name>
    </ligand>
</feature>
<evidence type="ECO:0000256" key="4">
    <source>
        <dbReference type="RuleBase" id="RU362067"/>
    </source>
</evidence>
<dbReference type="SUPFAM" id="SSF51905">
    <property type="entry name" value="FAD/NAD(P)-binding domain"/>
    <property type="match status" value="1"/>
</dbReference>
<keyword evidence="2 4" id="KW-0560">Oxidoreductase</keyword>
<dbReference type="EC" id="1.4.3.-" evidence="4"/>
<evidence type="ECO:0000313" key="7">
    <source>
        <dbReference type="EMBL" id="CAJ1404650.1"/>
    </source>
</evidence>
<protein>
    <recommendedName>
        <fullName evidence="4">Amine oxidase</fullName>
        <ecNumber evidence="4">1.4.3.-</ecNumber>
    </recommendedName>
</protein>
<dbReference type="InterPro" id="IPR001613">
    <property type="entry name" value="Flavin_amine_oxidase"/>
</dbReference>
<dbReference type="Gene3D" id="3.90.660.10">
    <property type="match status" value="1"/>
</dbReference>
<name>A0AA36JEC6_9DINO</name>
<dbReference type="InterPro" id="IPR050281">
    <property type="entry name" value="Flavin_monoamine_oxidase"/>
</dbReference>
<evidence type="ECO:0000256" key="1">
    <source>
        <dbReference type="ARBA" id="ARBA00001974"/>
    </source>
</evidence>
<feature type="signal peptide" evidence="5">
    <location>
        <begin position="1"/>
        <end position="19"/>
    </location>
</feature>
<evidence type="ECO:0000259" key="6">
    <source>
        <dbReference type="Pfam" id="PF01593"/>
    </source>
</evidence>
<gene>
    <name evidence="7" type="ORF">EVOR1521_LOCUS27056</name>
</gene>
<organism evidence="7 8">
    <name type="scientific">Effrenium voratum</name>
    <dbReference type="NCBI Taxonomy" id="2562239"/>
    <lineage>
        <taxon>Eukaryota</taxon>
        <taxon>Sar</taxon>
        <taxon>Alveolata</taxon>
        <taxon>Dinophyceae</taxon>
        <taxon>Suessiales</taxon>
        <taxon>Symbiodiniaceae</taxon>
        <taxon>Effrenium</taxon>
    </lineage>
</organism>
<feature type="binding site" evidence="3">
    <location>
        <begin position="51"/>
        <end position="52"/>
    </location>
    <ligand>
        <name>FAD</name>
        <dbReference type="ChEBI" id="CHEBI:57692"/>
    </ligand>
</feature>
<dbReference type="Pfam" id="PF01593">
    <property type="entry name" value="Amino_oxidase"/>
    <property type="match status" value="1"/>
</dbReference>
<dbReference type="PANTHER" id="PTHR10742:SF410">
    <property type="entry name" value="LYSINE-SPECIFIC HISTONE DEMETHYLASE 2"/>
    <property type="match status" value="1"/>
</dbReference>
<dbReference type="PANTHER" id="PTHR10742">
    <property type="entry name" value="FLAVIN MONOAMINE OXIDASE"/>
    <property type="match status" value="1"/>
</dbReference>
<accession>A0AA36JEC6</accession>
<dbReference type="EMBL" id="CAUJNA010003550">
    <property type="protein sequence ID" value="CAJ1404650.1"/>
    <property type="molecule type" value="Genomic_DNA"/>
</dbReference>
<dbReference type="InterPro" id="IPR036188">
    <property type="entry name" value="FAD/NAD-bd_sf"/>
</dbReference>
<keyword evidence="4" id="KW-0274">FAD</keyword>
<comment type="cofactor">
    <cofactor evidence="1 4">
        <name>FAD</name>
        <dbReference type="ChEBI" id="CHEBI:57692"/>
    </cofactor>
</comment>
<dbReference type="Proteomes" id="UP001178507">
    <property type="component" value="Unassembled WGS sequence"/>
</dbReference>
<dbReference type="PRINTS" id="PR00757">
    <property type="entry name" value="AMINEOXDASEF"/>
</dbReference>
<keyword evidence="8" id="KW-1185">Reference proteome</keyword>
<reference evidence="7" key="1">
    <citation type="submission" date="2023-08" db="EMBL/GenBank/DDBJ databases">
        <authorList>
            <person name="Chen Y."/>
            <person name="Shah S."/>
            <person name="Dougan E. K."/>
            <person name="Thang M."/>
            <person name="Chan C."/>
        </authorList>
    </citation>
    <scope>NUCLEOTIDE SEQUENCE</scope>
</reference>
<evidence type="ECO:0000256" key="2">
    <source>
        <dbReference type="ARBA" id="ARBA00023002"/>
    </source>
</evidence>
<dbReference type="GO" id="GO:0016491">
    <property type="term" value="F:oxidoreductase activity"/>
    <property type="evidence" value="ECO:0007669"/>
    <property type="project" value="UniProtKB-KW"/>
</dbReference>
<evidence type="ECO:0000256" key="5">
    <source>
        <dbReference type="SAM" id="SignalP"/>
    </source>
</evidence>
<comment type="caution">
    <text evidence="7">The sequence shown here is derived from an EMBL/GenBank/DDBJ whole genome shotgun (WGS) entry which is preliminary data.</text>
</comment>
<proteinExistence type="inferred from homology"/>
<dbReference type="Gene3D" id="3.50.50.60">
    <property type="entry name" value="FAD/NAD(P)-binding domain"/>
    <property type="match status" value="1"/>
</dbReference>
<comment type="similarity">
    <text evidence="4">Belongs to the flavin monoamine oxidase family.</text>
</comment>
<evidence type="ECO:0000313" key="8">
    <source>
        <dbReference type="Proteomes" id="UP001178507"/>
    </source>
</evidence>
<dbReference type="InterPro" id="IPR002937">
    <property type="entry name" value="Amino_oxidase"/>
</dbReference>
<feature type="domain" description="Amine oxidase" evidence="6">
    <location>
        <begin position="31"/>
        <end position="455"/>
    </location>
</feature>
<sequence length="516" mass="55352">MRTALVLVAAALGTPRATGCKERVLVVGSGISGLVAAESLRHFGCQVTVLEALDRPGGRTHTFAAGPFAGTEEGAHWVHGGVDNTPVSLLLRMHNLSQVRVGGDDDYEGSRDRLTIFSEGKALSAEQRDGSFDLFQTALAAVSTCAEGQLSQKDVNVSVGDIWRRAVKVNYTAQSQLFLAWHRKVSFQQDEGASMDKLSAVNEYLEDYTDFYPEKSEGWEKHGDGYVKGGYSSLVARLAENLDIRVSSPATRIEYSGAGVAVTADGQRFEGSAVIVTASVGALQTGHLAFDPPLSSWKSAAIGRLGMGNVAKVLVKLSQPLKSSAYALGFLGRRLLSFCIRGAAEGRSRVLECFLGGREALNAEAMDAERLKGEVAKELADLGSVEEVAISKWASNPFIRGAWSFAPVNSSVQDFDLLAAPVGRVHFAGEGTCRLLYGNVHAAVVSGARAAHQVLQQFETAPFRTDEWPLFRKEILNLCTVSPARTRARTRARAPAGLKRAFEVGENRGHGAPFVV</sequence>
<keyword evidence="4" id="KW-0285">Flavoprotein</keyword>
<feature type="chain" id="PRO_5041323288" description="Amine oxidase" evidence="5">
    <location>
        <begin position="20"/>
        <end position="516"/>
    </location>
</feature>
<dbReference type="AlphaFoldDB" id="A0AA36JEC6"/>
<evidence type="ECO:0000256" key="3">
    <source>
        <dbReference type="PIRSR" id="PIRSR601613-1"/>
    </source>
</evidence>
<keyword evidence="5" id="KW-0732">Signal</keyword>
<feature type="binding site" evidence="3">
    <location>
        <position position="32"/>
    </location>
    <ligand>
        <name>FAD</name>
        <dbReference type="ChEBI" id="CHEBI:57692"/>
    </ligand>
</feature>